<dbReference type="AlphaFoldDB" id="A0A9D2DDE4"/>
<proteinExistence type="predicted"/>
<evidence type="ECO:0000313" key="2">
    <source>
        <dbReference type="Proteomes" id="UP000824014"/>
    </source>
</evidence>
<gene>
    <name evidence="1" type="ORF">H9816_03085</name>
</gene>
<reference evidence="1" key="1">
    <citation type="journal article" date="2021" name="PeerJ">
        <title>Extensive microbial diversity within the chicken gut microbiome revealed by metagenomics and culture.</title>
        <authorList>
            <person name="Gilroy R."/>
            <person name="Ravi A."/>
            <person name="Getino M."/>
            <person name="Pursley I."/>
            <person name="Horton D.L."/>
            <person name="Alikhan N.F."/>
            <person name="Baker D."/>
            <person name="Gharbi K."/>
            <person name="Hall N."/>
            <person name="Watson M."/>
            <person name="Adriaenssens E.M."/>
            <person name="Foster-Nyarko E."/>
            <person name="Jarju S."/>
            <person name="Secka A."/>
            <person name="Antonio M."/>
            <person name="Oren A."/>
            <person name="Chaudhuri R.R."/>
            <person name="La Ragione R."/>
            <person name="Hildebrand F."/>
            <person name="Pallen M.J."/>
        </authorList>
    </citation>
    <scope>NUCLEOTIDE SEQUENCE</scope>
    <source>
        <strain evidence="1">ChiHjej11B10-19426</strain>
    </source>
</reference>
<protein>
    <recommendedName>
        <fullName evidence="3">Phosphoenolpyruvate carboxykinase</fullName>
    </recommendedName>
</protein>
<dbReference type="EMBL" id="DXCC01000008">
    <property type="protein sequence ID" value="HIZ14883.1"/>
    <property type="molecule type" value="Genomic_DNA"/>
</dbReference>
<name>A0A9D2DDE4_9BACT</name>
<sequence>MILLQIADFRFGIQSDRESALRQLMAANYTPFFRTETDGEELLFLLDADASLELPADEPLRTFDYALTDSPARLRIYGNRYLLTITHGPSRRTFSLEGVREVDGRFRFASDLTRRGIAPPRHILDHLLVFALSLAVLEQGFLLIHSSTVVCAGKAVLFLGESGTGKSTHSRLWLENLPDTSLLNDDGPALRVQADGSVTVYGTPWSGKTPCYRDVSYPLGAFVRICRAPYNRLSPRLSAIQALGATLPSCLPTLQQEDTLLDRVCANLSAVLRVAPVFRMECLPDADAARVCREGLRPVLD</sequence>
<dbReference type="Gene3D" id="3.40.50.300">
    <property type="entry name" value="P-loop containing nucleotide triphosphate hydrolases"/>
    <property type="match status" value="1"/>
</dbReference>
<dbReference type="Proteomes" id="UP000824014">
    <property type="component" value="Unassembled WGS sequence"/>
</dbReference>
<evidence type="ECO:0008006" key="3">
    <source>
        <dbReference type="Google" id="ProtNLM"/>
    </source>
</evidence>
<accession>A0A9D2DDE4</accession>
<reference evidence="1" key="2">
    <citation type="submission" date="2021-04" db="EMBL/GenBank/DDBJ databases">
        <authorList>
            <person name="Gilroy R."/>
        </authorList>
    </citation>
    <scope>NUCLEOTIDE SEQUENCE</scope>
    <source>
        <strain evidence="1">ChiHjej11B10-19426</strain>
    </source>
</reference>
<organism evidence="1 2">
    <name type="scientific">Candidatus Tidjanibacter faecipullorum</name>
    <dbReference type="NCBI Taxonomy" id="2838766"/>
    <lineage>
        <taxon>Bacteria</taxon>
        <taxon>Pseudomonadati</taxon>
        <taxon>Bacteroidota</taxon>
        <taxon>Bacteroidia</taxon>
        <taxon>Bacteroidales</taxon>
        <taxon>Rikenellaceae</taxon>
        <taxon>Tidjanibacter</taxon>
    </lineage>
</organism>
<dbReference type="SUPFAM" id="SSF53795">
    <property type="entry name" value="PEP carboxykinase-like"/>
    <property type="match status" value="1"/>
</dbReference>
<evidence type="ECO:0000313" key="1">
    <source>
        <dbReference type="EMBL" id="HIZ14883.1"/>
    </source>
</evidence>
<dbReference type="InterPro" id="IPR027417">
    <property type="entry name" value="P-loop_NTPase"/>
</dbReference>
<comment type="caution">
    <text evidence="1">The sequence shown here is derived from an EMBL/GenBank/DDBJ whole genome shotgun (WGS) entry which is preliminary data.</text>
</comment>